<evidence type="ECO:0000259" key="8">
    <source>
        <dbReference type="Pfam" id="PF00999"/>
    </source>
</evidence>
<keyword evidence="4 7" id="KW-1133">Transmembrane helix</keyword>
<evidence type="ECO:0000313" key="10">
    <source>
        <dbReference type="Proteomes" id="UP001331561"/>
    </source>
</evidence>
<feature type="transmembrane region" description="Helical" evidence="7">
    <location>
        <begin position="437"/>
        <end position="458"/>
    </location>
</feature>
<evidence type="ECO:0000256" key="7">
    <source>
        <dbReference type="SAM" id="Phobius"/>
    </source>
</evidence>
<keyword evidence="5" id="KW-0406">Ion transport</keyword>
<evidence type="ECO:0000256" key="4">
    <source>
        <dbReference type="ARBA" id="ARBA00022989"/>
    </source>
</evidence>
<gene>
    <name evidence="9" type="ORF">VVD49_03640</name>
</gene>
<feature type="transmembrane region" description="Helical" evidence="7">
    <location>
        <begin position="225"/>
        <end position="248"/>
    </location>
</feature>
<dbReference type="Proteomes" id="UP001331561">
    <property type="component" value="Unassembled WGS sequence"/>
</dbReference>
<feature type="transmembrane region" description="Helical" evidence="7">
    <location>
        <begin position="156"/>
        <end position="179"/>
    </location>
</feature>
<feature type="transmembrane region" description="Helical" evidence="7">
    <location>
        <begin position="120"/>
        <end position="144"/>
    </location>
</feature>
<feature type="transmembrane region" description="Helical" evidence="7">
    <location>
        <begin position="12"/>
        <end position="32"/>
    </location>
</feature>
<proteinExistence type="predicted"/>
<evidence type="ECO:0000256" key="2">
    <source>
        <dbReference type="ARBA" id="ARBA00022448"/>
    </source>
</evidence>
<comment type="subcellular location">
    <subcellularLocation>
        <location evidence="1">Membrane</location>
        <topology evidence="1">Multi-pass membrane protein</topology>
    </subcellularLocation>
</comment>
<organism evidence="9 10">
    <name type="scientific">Uliginosibacterium silvisoli</name>
    <dbReference type="NCBI Taxonomy" id="3114758"/>
    <lineage>
        <taxon>Bacteria</taxon>
        <taxon>Pseudomonadati</taxon>
        <taxon>Pseudomonadota</taxon>
        <taxon>Betaproteobacteria</taxon>
        <taxon>Rhodocyclales</taxon>
        <taxon>Zoogloeaceae</taxon>
        <taxon>Uliginosibacterium</taxon>
    </lineage>
</organism>
<dbReference type="EMBL" id="JAYXHS010000001">
    <property type="protein sequence ID" value="MEC5384798.1"/>
    <property type="molecule type" value="Genomic_DNA"/>
</dbReference>
<sequence length="481" mass="50933">MSPPKRTENPVVRLVVLYLVMLAFAIIGYLVIRAGGLTLPAGMPAVLHETAAKGLTTEPLAHVLFALAIITIAARGTGLLFQRFLNQPPVIGEILAGLALGPSLLGFFSPELQNFVLPAAAAPLIGIIAKFGVVLFMFLVGLELDLKILKQSSQATVVISHASIIAPFLLGAVLALGLYPLYATADVSFTVFSLFIGVSMSVTAFPVLARILTDRRVQRTRIGTLALACAAVDDATAWTLLAFVAGVASAKTAGIAWTIGLSIVFIIAMFWIARPLMRKLAEREEKNTAPMSQGVLAVVCIALLLAGSATEFIGIHALFGAFLLGAIMPHHGRLAEQVRLRMEDVVVVLLLPAFFAFTGMRTQVGLLHTTADWLAVLAIIAVATAGKFGGSFIAARLVGMGWREAGAIGILMNTRGLMELIALNLGLEMGVISPKLFAMLVIMALVTTFATTPILNLIMGKRGFGDEPAAPLQDVQRAQHS</sequence>
<keyword evidence="6 7" id="KW-0472">Membrane</keyword>
<evidence type="ECO:0000256" key="1">
    <source>
        <dbReference type="ARBA" id="ARBA00004141"/>
    </source>
</evidence>
<evidence type="ECO:0000256" key="3">
    <source>
        <dbReference type="ARBA" id="ARBA00022692"/>
    </source>
</evidence>
<feature type="transmembrane region" description="Helical" evidence="7">
    <location>
        <begin position="60"/>
        <end position="81"/>
    </location>
</feature>
<evidence type="ECO:0000256" key="5">
    <source>
        <dbReference type="ARBA" id="ARBA00023065"/>
    </source>
</evidence>
<feature type="transmembrane region" description="Helical" evidence="7">
    <location>
        <begin position="191"/>
        <end position="213"/>
    </location>
</feature>
<dbReference type="InterPro" id="IPR050794">
    <property type="entry name" value="CPA2_transporter"/>
</dbReference>
<accession>A0ABU6JYP5</accession>
<dbReference type="Pfam" id="PF00999">
    <property type="entry name" value="Na_H_Exchanger"/>
    <property type="match status" value="1"/>
</dbReference>
<protein>
    <submittedName>
        <fullName evidence="9">Cation:proton antiporter</fullName>
    </submittedName>
</protein>
<evidence type="ECO:0000313" key="9">
    <source>
        <dbReference type="EMBL" id="MEC5384798.1"/>
    </source>
</evidence>
<feature type="domain" description="Cation/H+ exchanger transmembrane" evidence="8">
    <location>
        <begin position="78"/>
        <end position="455"/>
    </location>
</feature>
<dbReference type="PANTHER" id="PTHR32468">
    <property type="entry name" value="CATION/H + ANTIPORTER"/>
    <property type="match status" value="1"/>
</dbReference>
<dbReference type="InterPro" id="IPR038770">
    <property type="entry name" value="Na+/solute_symporter_sf"/>
</dbReference>
<feature type="transmembrane region" description="Helical" evidence="7">
    <location>
        <begin position="90"/>
        <end position="108"/>
    </location>
</feature>
<feature type="transmembrane region" description="Helical" evidence="7">
    <location>
        <begin position="312"/>
        <end position="330"/>
    </location>
</feature>
<dbReference type="RefSeq" id="WP_327597765.1">
    <property type="nucleotide sequence ID" value="NZ_JAYXHS010000001.1"/>
</dbReference>
<feature type="transmembrane region" description="Helical" evidence="7">
    <location>
        <begin position="373"/>
        <end position="395"/>
    </location>
</feature>
<comment type="caution">
    <text evidence="9">The sequence shown here is derived from an EMBL/GenBank/DDBJ whole genome shotgun (WGS) entry which is preliminary data.</text>
</comment>
<dbReference type="Gene3D" id="1.20.1530.20">
    <property type="match status" value="1"/>
</dbReference>
<reference evidence="9 10" key="1">
    <citation type="submission" date="2024-01" db="EMBL/GenBank/DDBJ databases">
        <title>Uliginosibacterium soil sp. nov.</title>
        <authorList>
            <person name="Lv Y."/>
        </authorList>
    </citation>
    <scope>NUCLEOTIDE SEQUENCE [LARGE SCALE GENOMIC DNA]</scope>
    <source>
        <strain evidence="9 10">H3</strain>
    </source>
</reference>
<feature type="transmembrane region" description="Helical" evidence="7">
    <location>
        <begin position="342"/>
        <end position="361"/>
    </location>
</feature>
<dbReference type="PANTHER" id="PTHR32468:SF0">
    <property type="entry name" value="K(+)_H(+) ANTIPORTER 1"/>
    <property type="match status" value="1"/>
</dbReference>
<evidence type="ECO:0000256" key="6">
    <source>
        <dbReference type="ARBA" id="ARBA00023136"/>
    </source>
</evidence>
<keyword evidence="2" id="KW-0813">Transport</keyword>
<dbReference type="InterPro" id="IPR006153">
    <property type="entry name" value="Cation/H_exchanger_TM"/>
</dbReference>
<keyword evidence="10" id="KW-1185">Reference proteome</keyword>
<feature type="transmembrane region" description="Helical" evidence="7">
    <location>
        <begin position="254"/>
        <end position="276"/>
    </location>
</feature>
<name>A0ABU6JYP5_9RHOO</name>
<keyword evidence="3 7" id="KW-0812">Transmembrane</keyword>